<evidence type="ECO:0000313" key="1">
    <source>
        <dbReference type="EMBL" id="CAG9325448.1"/>
    </source>
</evidence>
<evidence type="ECO:0000313" key="2">
    <source>
        <dbReference type="Proteomes" id="UP001162131"/>
    </source>
</evidence>
<dbReference type="AlphaFoldDB" id="A0AAU9JGQ4"/>
<keyword evidence="2" id="KW-1185">Reference proteome</keyword>
<dbReference type="EMBL" id="CAJZBQ010000038">
    <property type="protein sequence ID" value="CAG9325448.1"/>
    <property type="molecule type" value="Genomic_DNA"/>
</dbReference>
<dbReference type="Proteomes" id="UP001162131">
    <property type="component" value="Unassembled WGS sequence"/>
</dbReference>
<reference evidence="1" key="1">
    <citation type="submission" date="2021-09" db="EMBL/GenBank/DDBJ databases">
        <authorList>
            <consortium name="AG Swart"/>
            <person name="Singh M."/>
            <person name="Singh A."/>
            <person name="Seah K."/>
            <person name="Emmerich C."/>
        </authorList>
    </citation>
    <scope>NUCLEOTIDE SEQUENCE</scope>
    <source>
        <strain evidence="1">ATCC30299</strain>
    </source>
</reference>
<sequence>MHKNMFSKTMEFQESEILPDIDEGISSEGKIWSKRQIKSYRKLMAQYQNSPVSYFRQFILRQISLSPKIMQALFQSYQIFNFLAQSLMMSELELVLWSILIEKMPKEKLIANPILMIAMAGLKSKMVLNDDYKPFLCLLNSIIPNFVVSFRFYLDIFSDETEVTIKDLNKCYNEMVYTSWKNAQVNYKNLVDRIVFKKKRKERALPNDNFPFAKCPEIELDQELELFEYFNGEDFPSI</sequence>
<name>A0AAU9JGQ4_9CILI</name>
<comment type="caution">
    <text evidence="1">The sequence shown here is derived from an EMBL/GenBank/DDBJ whole genome shotgun (WGS) entry which is preliminary data.</text>
</comment>
<protein>
    <submittedName>
        <fullName evidence="1">Uncharacterized protein</fullName>
    </submittedName>
</protein>
<accession>A0AAU9JGQ4</accession>
<proteinExistence type="predicted"/>
<gene>
    <name evidence="1" type="ORF">BSTOLATCC_MIC38702</name>
</gene>
<organism evidence="1 2">
    <name type="scientific">Blepharisma stoltei</name>
    <dbReference type="NCBI Taxonomy" id="1481888"/>
    <lineage>
        <taxon>Eukaryota</taxon>
        <taxon>Sar</taxon>
        <taxon>Alveolata</taxon>
        <taxon>Ciliophora</taxon>
        <taxon>Postciliodesmatophora</taxon>
        <taxon>Heterotrichea</taxon>
        <taxon>Heterotrichida</taxon>
        <taxon>Blepharismidae</taxon>
        <taxon>Blepharisma</taxon>
    </lineage>
</organism>